<proteinExistence type="predicted"/>
<protein>
    <recommendedName>
        <fullName evidence="3">AlpA family transcriptional regulator</fullName>
    </recommendedName>
</protein>
<evidence type="ECO:0000313" key="2">
    <source>
        <dbReference type="Proteomes" id="UP000190750"/>
    </source>
</evidence>
<evidence type="ECO:0000313" key="1">
    <source>
        <dbReference type="EMBL" id="OOV09312.1"/>
    </source>
</evidence>
<dbReference type="Proteomes" id="UP000190750">
    <property type="component" value="Unassembled WGS sequence"/>
</dbReference>
<dbReference type="Pfam" id="PF05930">
    <property type="entry name" value="Phage_AlpA"/>
    <property type="match status" value="1"/>
</dbReference>
<accession>A0A1T1AYW9</accession>
<gene>
    <name evidence="1" type="ORF">RF819_19610</name>
</gene>
<evidence type="ECO:0008006" key="3">
    <source>
        <dbReference type="Google" id="ProtNLM"/>
    </source>
</evidence>
<dbReference type="STRING" id="28066.RF819_19610"/>
<dbReference type="AlphaFoldDB" id="A0A1T1AYW9"/>
<dbReference type="InterPro" id="IPR052931">
    <property type="entry name" value="Prophage_regulatory_activator"/>
</dbReference>
<organism evidence="1 2">
    <name type="scientific">Rhodoferax fermentans</name>
    <dbReference type="NCBI Taxonomy" id="28066"/>
    <lineage>
        <taxon>Bacteria</taxon>
        <taxon>Pseudomonadati</taxon>
        <taxon>Pseudomonadota</taxon>
        <taxon>Betaproteobacteria</taxon>
        <taxon>Burkholderiales</taxon>
        <taxon>Comamonadaceae</taxon>
        <taxon>Rhodoferax</taxon>
    </lineage>
</organism>
<comment type="caution">
    <text evidence="1">The sequence shown here is derived from an EMBL/GenBank/DDBJ whole genome shotgun (WGS) entry which is preliminary data.</text>
</comment>
<dbReference type="PANTHER" id="PTHR36154:SF1">
    <property type="entry name" value="DNA-BINDING TRANSCRIPTIONAL ACTIVATOR ALPA"/>
    <property type="match status" value="1"/>
</dbReference>
<dbReference type="Gene3D" id="1.10.238.160">
    <property type="match status" value="1"/>
</dbReference>
<dbReference type="EMBL" id="MTJN01000002">
    <property type="protein sequence ID" value="OOV09312.1"/>
    <property type="molecule type" value="Genomic_DNA"/>
</dbReference>
<sequence length="64" mass="7106">MTPAHPDRLIRLPTVCELTALGKSSVYSIPDFPKRVTLSRRAVGWRLSEVLAWIESRSAVGVKS</sequence>
<keyword evidence="2" id="KW-1185">Reference proteome</keyword>
<dbReference type="InterPro" id="IPR010260">
    <property type="entry name" value="AlpA"/>
</dbReference>
<dbReference type="PANTHER" id="PTHR36154">
    <property type="entry name" value="DNA-BINDING TRANSCRIPTIONAL ACTIVATOR ALPA"/>
    <property type="match status" value="1"/>
</dbReference>
<name>A0A1T1AYW9_RHOFE</name>
<reference evidence="1 2" key="1">
    <citation type="submission" date="2017-01" db="EMBL/GenBank/DDBJ databases">
        <title>Genome sequencing of Rhodoferax fermentans JCM 7819.</title>
        <authorList>
            <person name="Kim Y.J."/>
            <person name="Farh M.E.-A."/>
            <person name="Yang D.-C."/>
        </authorList>
    </citation>
    <scope>NUCLEOTIDE SEQUENCE [LARGE SCALE GENOMIC DNA]</scope>
    <source>
        <strain evidence="1 2">JCM 7819</strain>
    </source>
</reference>